<dbReference type="CDD" id="cd02440">
    <property type="entry name" value="AdoMet_MTases"/>
    <property type="match status" value="1"/>
</dbReference>
<evidence type="ECO:0000259" key="9">
    <source>
        <dbReference type="SMART" id="SM00650"/>
    </source>
</evidence>
<dbReference type="GO" id="GO:0052908">
    <property type="term" value="F:16S rRNA (adenine(1518)-N(6)/adenine(1519)-N(6))-dimethyltransferase activity"/>
    <property type="evidence" value="ECO:0007669"/>
    <property type="project" value="UniProtKB-EC"/>
</dbReference>
<comment type="catalytic activity">
    <reaction evidence="7">
        <text>adenosine(1518)/adenosine(1519) in 16S rRNA + 4 S-adenosyl-L-methionine = N(6)-dimethyladenosine(1518)/N(6)-dimethyladenosine(1519) in 16S rRNA + 4 S-adenosyl-L-homocysteine + 4 H(+)</text>
        <dbReference type="Rhea" id="RHEA:19609"/>
        <dbReference type="Rhea" id="RHEA-COMP:10232"/>
        <dbReference type="Rhea" id="RHEA-COMP:10233"/>
        <dbReference type="ChEBI" id="CHEBI:15378"/>
        <dbReference type="ChEBI" id="CHEBI:57856"/>
        <dbReference type="ChEBI" id="CHEBI:59789"/>
        <dbReference type="ChEBI" id="CHEBI:74411"/>
        <dbReference type="ChEBI" id="CHEBI:74493"/>
        <dbReference type="EC" id="2.1.1.182"/>
    </reaction>
</comment>
<keyword evidence="3 7" id="KW-0489">Methyltransferase</keyword>
<keyword evidence="4 7" id="KW-0808">Transferase</keyword>
<evidence type="ECO:0000313" key="10">
    <source>
        <dbReference type="EMBL" id="HEA86785.1"/>
    </source>
</evidence>
<feature type="binding site" evidence="7 8">
    <location>
        <position position="128"/>
    </location>
    <ligand>
        <name>S-adenosyl-L-methionine</name>
        <dbReference type="ChEBI" id="CHEBI:59789"/>
    </ligand>
</feature>
<evidence type="ECO:0000256" key="1">
    <source>
        <dbReference type="ARBA" id="ARBA00022490"/>
    </source>
</evidence>
<name>A0A7C1SJ92_UNCW3</name>
<dbReference type="PANTHER" id="PTHR11727">
    <property type="entry name" value="DIMETHYLADENOSINE TRANSFERASE"/>
    <property type="match status" value="1"/>
</dbReference>
<evidence type="ECO:0000256" key="6">
    <source>
        <dbReference type="ARBA" id="ARBA00022884"/>
    </source>
</evidence>
<evidence type="ECO:0000256" key="3">
    <source>
        <dbReference type="ARBA" id="ARBA00022603"/>
    </source>
</evidence>
<dbReference type="Gene3D" id="1.10.8.100">
    <property type="entry name" value="Ribosomal RNA adenine dimethylase-like, domain 2"/>
    <property type="match status" value="1"/>
</dbReference>
<gene>
    <name evidence="7 10" type="primary">rsmA</name>
    <name evidence="7" type="synonym">ksgA</name>
    <name evidence="10" type="ORF">ENP94_02095</name>
</gene>
<dbReference type="SMART" id="SM00650">
    <property type="entry name" value="rADc"/>
    <property type="match status" value="1"/>
</dbReference>
<comment type="subcellular location">
    <subcellularLocation>
        <location evidence="7">Cytoplasm</location>
    </subcellularLocation>
</comment>
<proteinExistence type="inferred from homology"/>
<dbReference type="InterPro" id="IPR001737">
    <property type="entry name" value="KsgA/Erm"/>
</dbReference>
<comment type="caution">
    <text evidence="7 8">Lacks conserved residue(s) required for the propagation of feature annotation.</text>
</comment>
<dbReference type="GO" id="GO:0003723">
    <property type="term" value="F:RNA binding"/>
    <property type="evidence" value="ECO:0007669"/>
    <property type="project" value="UniProtKB-UniRule"/>
</dbReference>
<dbReference type="PROSITE" id="PS51689">
    <property type="entry name" value="SAM_RNA_A_N6_MT"/>
    <property type="match status" value="1"/>
</dbReference>
<dbReference type="PROSITE" id="PS01131">
    <property type="entry name" value="RRNA_A_DIMETH"/>
    <property type="match status" value="1"/>
</dbReference>
<dbReference type="EMBL" id="DSLG01000002">
    <property type="protein sequence ID" value="HEA86785.1"/>
    <property type="molecule type" value="Genomic_DNA"/>
</dbReference>
<comment type="caution">
    <text evidence="10">The sequence shown here is derived from an EMBL/GenBank/DDBJ whole genome shotgun (WGS) entry which is preliminary data.</text>
</comment>
<dbReference type="PANTHER" id="PTHR11727:SF7">
    <property type="entry name" value="DIMETHYLADENOSINE TRANSFERASE-RELATED"/>
    <property type="match status" value="1"/>
</dbReference>
<protein>
    <recommendedName>
        <fullName evidence="7">Ribosomal RNA small subunit methyltransferase A</fullName>
        <ecNumber evidence="7">2.1.1.182</ecNumber>
    </recommendedName>
    <alternativeName>
        <fullName evidence="7">16S rRNA (adenine(1518)-N(6)/adenine(1519)-N(6))-dimethyltransferase</fullName>
    </alternativeName>
    <alternativeName>
        <fullName evidence="7">16S rRNA dimethyladenosine transferase</fullName>
    </alternativeName>
    <alternativeName>
        <fullName evidence="7">16S rRNA dimethylase</fullName>
    </alternativeName>
    <alternativeName>
        <fullName evidence="7">S-adenosylmethionine-6-N', N'-adenosyl(rRNA) dimethyltransferase</fullName>
    </alternativeName>
</protein>
<keyword evidence="6 7" id="KW-0694">RNA-binding</keyword>
<dbReference type="EC" id="2.1.1.182" evidence="7"/>
<evidence type="ECO:0000256" key="7">
    <source>
        <dbReference type="HAMAP-Rule" id="MF_00607"/>
    </source>
</evidence>
<feature type="binding site" evidence="7 8">
    <location>
        <position position="65"/>
    </location>
    <ligand>
        <name>S-adenosyl-L-methionine</name>
        <dbReference type="ChEBI" id="CHEBI:59789"/>
    </ligand>
</feature>
<evidence type="ECO:0000256" key="5">
    <source>
        <dbReference type="ARBA" id="ARBA00022691"/>
    </source>
</evidence>
<dbReference type="SUPFAM" id="SSF53335">
    <property type="entry name" value="S-adenosyl-L-methionine-dependent methyltransferases"/>
    <property type="match status" value="1"/>
</dbReference>
<dbReference type="Pfam" id="PF00398">
    <property type="entry name" value="RrnaAD"/>
    <property type="match status" value="1"/>
</dbReference>
<dbReference type="InterPro" id="IPR020598">
    <property type="entry name" value="rRNA_Ade_methylase_Trfase_N"/>
</dbReference>
<evidence type="ECO:0000256" key="4">
    <source>
        <dbReference type="ARBA" id="ARBA00022679"/>
    </source>
</evidence>
<feature type="domain" description="Ribosomal RNA adenine methylase transferase N-terminal" evidence="9">
    <location>
        <begin position="45"/>
        <end position="213"/>
    </location>
</feature>
<organism evidence="10">
    <name type="scientific">candidate division WOR-3 bacterium</name>
    <dbReference type="NCBI Taxonomy" id="2052148"/>
    <lineage>
        <taxon>Bacteria</taxon>
        <taxon>Bacteria division WOR-3</taxon>
    </lineage>
</organism>
<dbReference type="InterPro" id="IPR023165">
    <property type="entry name" value="rRNA_Ade_diMease-like_C"/>
</dbReference>
<dbReference type="GO" id="GO:0005737">
    <property type="term" value="C:cytoplasm"/>
    <property type="evidence" value="ECO:0007669"/>
    <property type="project" value="UniProtKB-SubCell"/>
</dbReference>
<dbReference type="InterPro" id="IPR029063">
    <property type="entry name" value="SAM-dependent_MTases_sf"/>
</dbReference>
<dbReference type="InterPro" id="IPR020596">
    <property type="entry name" value="rRNA_Ade_Mease_Trfase_CS"/>
</dbReference>
<keyword evidence="2 7" id="KW-0698">rRNA processing</keyword>
<keyword evidence="5 7" id="KW-0949">S-adenosyl-L-methionine</keyword>
<sequence>MPDAVSKLPECFCSPHFHPKPIEIETGEIKPIKSLGQVFLVHDKTAEQLVKALDVTDNDTVIEIGPGRGIVTSKLINVAKEVIGIEIDKRLIDYLARKFSPNNNLKLVECNFLMFDMTNYRGLKIIGNLPYYISSAILWKLLEDCWYWKVSVITVQREFAQRVLASPGSPDYGPISVVAQYLCECRRLFNIPRSYFKPTPDVVSTAVILKRRELRFSLPDFKKFIAIVNAGFSPQPRKLLVNNLALSLKISRTELVRILEQIGLPYNIRANSLSPDDFFKLASALTSISH</sequence>
<feature type="binding site" evidence="7 8">
    <location>
        <position position="40"/>
    </location>
    <ligand>
        <name>S-adenosyl-L-methionine</name>
        <dbReference type="ChEBI" id="CHEBI:59789"/>
    </ligand>
</feature>
<dbReference type="HAMAP" id="MF_00607">
    <property type="entry name" value="16SrRNA_methyltr_A"/>
    <property type="match status" value="1"/>
</dbReference>
<comment type="function">
    <text evidence="7">Specifically dimethylates two adjacent adenosines (A1518 and A1519) in the loop of a conserved hairpin near the 3'-end of 16S rRNA in the 30S particle. May play a critical role in biogenesis of 30S subunits.</text>
</comment>
<dbReference type="NCBIfam" id="TIGR00755">
    <property type="entry name" value="ksgA"/>
    <property type="match status" value="1"/>
</dbReference>
<keyword evidence="1 7" id="KW-0963">Cytoplasm</keyword>
<reference evidence="10" key="1">
    <citation type="journal article" date="2020" name="mSystems">
        <title>Genome- and Community-Level Interaction Insights into Carbon Utilization and Element Cycling Functions of Hydrothermarchaeota in Hydrothermal Sediment.</title>
        <authorList>
            <person name="Zhou Z."/>
            <person name="Liu Y."/>
            <person name="Xu W."/>
            <person name="Pan J."/>
            <person name="Luo Z.H."/>
            <person name="Li M."/>
        </authorList>
    </citation>
    <scope>NUCLEOTIDE SEQUENCE [LARGE SCALE GENOMIC DNA]</scope>
    <source>
        <strain evidence="10">SpSt-265</strain>
    </source>
</reference>
<dbReference type="Gene3D" id="3.40.50.150">
    <property type="entry name" value="Vaccinia Virus protein VP39"/>
    <property type="match status" value="1"/>
</dbReference>
<dbReference type="AlphaFoldDB" id="A0A7C1SJ92"/>
<evidence type="ECO:0000256" key="2">
    <source>
        <dbReference type="ARBA" id="ARBA00022552"/>
    </source>
</evidence>
<feature type="binding site" evidence="7 8">
    <location>
        <position position="86"/>
    </location>
    <ligand>
        <name>S-adenosyl-L-methionine</name>
        <dbReference type="ChEBI" id="CHEBI:59789"/>
    </ligand>
</feature>
<dbReference type="InterPro" id="IPR011530">
    <property type="entry name" value="rRNA_adenine_dimethylase"/>
</dbReference>
<evidence type="ECO:0000256" key="8">
    <source>
        <dbReference type="PROSITE-ProRule" id="PRU01026"/>
    </source>
</evidence>
<accession>A0A7C1SJ92</accession>
<comment type="similarity">
    <text evidence="7">Belongs to the class I-like SAM-binding methyltransferase superfamily. rRNA adenine N(6)-methyltransferase family. RsmA subfamily.</text>
</comment>